<name>A0AA96GKT5_9BACT</name>
<dbReference type="RefSeq" id="WP_312745341.1">
    <property type="nucleotide sequence ID" value="NZ_CP116968.1"/>
</dbReference>
<evidence type="ECO:0000313" key="1">
    <source>
        <dbReference type="EMBL" id="WNM62200.1"/>
    </source>
</evidence>
<dbReference type="KEGG" id="nneo:PQG83_00205"/>
<proteinExistence type="predicted"/>
<evidence type="ECO:0000313" key="2">
    <source>
        <dbReference type="Proteomes" id="UP001302494"/>
    </source>
</evidence>
<protein>
    <submittedName>
        <fullName evidence="1">Uncharacterized protein</fullName>
    </submittedName>
</protein>
<keyword evidence="2" id="KW-1185">Reference proteome</keyword>
<dbReference type="AlphaFoldDB" id="A0AA96GKT5"/>
<dbReference type="Gene3D" id="2.10.110.10">
    <property type="entry name" value="Cysteine Rich Protein"/>
    <property type="match status" value="1"/>
</dbReference>
<gene>
    <name evidence="1" type="ORF">PQG83_00205</name>
</gene>
<organism evidence="1 2">
    <name type="scientific">Candidatus Nitrospira neomarina</name>
    <dbReference type="NCBI Taxonomy" id="3020899"/>
    <lineage>
        <taxon>Bacteria</taxon>
        <taxon>Pseudomonadati</taxon>
        <taxon>Nitrospirota</taxon>
        <taxon>Nitrospiria</taxon>
        <taxon>Nitrospirales</taxon>
        <taxon>Nitrospiraceae</taxon>
        <taxon>Nitrospira</taxon>
    </lineage>
</organism>
<accession>A0AA96GKT5</accession>
<sequence length="75" mass="8451">MTTEQMGAEMMKCQRCKGLLVRDSIYNLEGQFHHLEVLRCLNCGETVDTTILKARGMINDQSGKKELQLASGYVN</sequence>
<reference evidence="1 2" key="1">
    <citation type="submission" date="2023-01" db="EMBL/GenBank/DDBJ databases">
        <title>Cultivation and genomic characterization of new, ubiquitous marine nitrite-oxidizing bacteria from the Nitrospirales.</title>
        <authorList>
            <person name="Mueller A.J."/>
            <person name="Daebeler A."/>
            <person name="Herbold C.W."/>
            <person name="Kirkegaard R.H."/>
            <person name="Daims H."/>
        </authorList>
    </citation>
    <scope>NUCLEOTIDE SEQUENCE [LARGE SCALE GENOMIC DNA]</scope>
    <source>
        <strain evidence="1 2">DK</strain>
    </source>
</reference>
<dbReference type="Proteomes" id="UP001302494">
    <property type="component" value="Chromosome"/>
</dbReference>
<dbReference type="EMBL" id="CP116968">
    <property type="protein sequence ID" value="WNM62200.1"/>
    <property type="molecule type" value="Genomic_DNA"/>
</dbReference>